<dbReference type="EMBL" id="VUYU01000018">
    <property type="protein sequence ID" value="NHZ36508.1"/>
    <property type="molecule type" value="Genomic_DNA"/>
</dbReference>
<proteinExistence type="predicted"/>
<evidence type="ECO:0000313" key="1">
    <source>
        <dbReference type="EMBL" id="NHZ36508.1"/>
    </source>
</evidence>
<name>A0ABX0LNT2_9BURK</name>
<dbReference type="RefSeq" id="WP_167228590.1">
    <property type="nucleotide sequence ID" value="NZ_VUYU01000018.1"/>
</dbReference>
<protein>
    <recommendedName>
        <fullName evidence="3">CHAP domain-containing protein</fullName>
    </recommendedName>
</protein>
<gene>
    <name evidence="1" type="ORF">F0185_23370</name>
</gene>
<comment type="caution">
    <text evidence="1">The sequence shown here is derived from an EMBL/GenBank/DDBJ whole genome shotgun (WGS) entry which is preliminary data.</text>
</comment>
<dbReference type="Gene3D" id="3.90.1720.10">
    <property type="entry name" value="endopeptidase domain like (from Nostoc punctiforme)"/>
    <property type="match status" value="1"/>
</dbReference>
<organism evidence="1 2">
    <name type="scientific">Massilia rubra</name>
    <dbReference type="NCBI Taxonomy" id="2607910"/>
    <lineage>
        <taxon>Bacteria</taxon>
        <taxon>Pseudomonadati</taxon>
        <taxon>Pseudomonadota</taxon>
        <taxon>Betaproteobacteria</taxon>
        <taxon>Burkholderiales</taxon>
        <taxon>Oxalobacteraceae</taxon>
        <taxon>Telluria group</taxon>
        <taxon>Massilia</taxon>
    </lineage>
</organism>
<reference evidence="1 2" key="1">
    <citation type="submission" date="2019-09" db="EMBL/GenBank/DDBJ databases">
        <title>Taxonomy of Antarctic Massilia spp.: description of Massilia rubra sp. nov., Massilia aquatica sp. nov., Massilia mucilaginosa sp. nov., Massilia frigida sp. nov. isolated from streams, lakes and regoliths.</title>
        <authorList>
            <person name="Holochova P."/>
            <person name="Sedlacek I."/>
            <person name="Kralova S."/>
            <person name="Maslanova I."/>
            <person name="Busse H.-J."/>
            <person name="Stankova E."/>
            <person name="Vrbovska V."/>
            <person name="Kovarovic V."/>
            <person name="Bartak M."/>
            <person name="Svec P."/>
            <person name="Pantucek R."/>
        </authorList>
    </citation>
    <scope>NUCLEOTIDE SEQUENCE [LARGE SCALE GENOMIC DNA]</scope>
    <source>
        <strain evidence="1 2">CCM 8692</strain>
    </source>
</reference>
<dbReference type="Proteomes" id="UP000785613">
    <property type="component" value="Unassembled WGS sequence"/>
</dbReference>
<accession>A0ABX0LNT2</accession>
<keyword evidence="2" id="KW-1185">Reference proteome</keyword>
<evidence type="ECO:0008006" key="3">
    <source>
        <dbReference type="Google" id="ProtNLM"/>
    </source>
</evidence>
<evidence type="ECO:0000313" key="2">
    <source>
        <dbReference type="Proteomes" id="UP000785613"/>
    </source>
</evidence>
<sequence>MPIDLDKFVKHLKDNALPGFGDAKCALYVRKALQAGGAFVTPNVASAKDYGPVLLQIGFREIEVKDPGSFRFIKGDVMVMQPFTNGNVNGHVAGYSGNKWISDFVQTDFWSGPGYRAHKPAYVVYRY</sequence>